<keyword evidence="7" id="KW-0472">Membrane</keyword>
<dbReference type="PANTHER" id="PTHR30266:SF2">
    <property type="entry name" value="LARGE-CONDUCTANCE MECHANOSENSITIVE CHANNEL"/>
    <property type="match status" value="1"/>
</dbReference>
<gene>
    <name evidence="10" type="ORF">BGZ97_008114</name>
</gene>
<evidence type="ECO:0000256" key="9">
    <source>
        <dbReference type="SAM" id="MobiDB-lite"/>
    </source>
</evidence>
<feature type="compositionally biased region" description="Polar residues" evidence="9">
    <location>
        <begin position="19"/>
        <end position="29"/>
    </location>
</feature>
<keyword evidence="2" id="KW-0813">Transport</keyword>
<evidence type="ECO:0000256" key="8">
    <source>
        <dbReference type="ARBA" id="ARBA00023303"/>
    </source>
</evidence>
<feature type="compositionally biased region" description="Pro residues" evidence="9">
    <location>
        <begin position="391"/>
        <end position="405"/>
    </location>
</feature>
<evidence type="ECO:0000256" key="6">
    <source>
        <dbReference type="ARBA" id="ARBA00023065"/>
    </source>
</evidence>
<dbReference type="SUPFAM" id="SSF81330">
    <property type="entry name" value="Gated mechanosensitive channel"/>
    <property type="match status" value="1"/>
</dbReference>
<evidence type="ECO:0000313" key="10">
    <source>
        <dbReference type="EMBL" id="KAG0284626.1"/>
    </source>
</evidence>
<evidence type="ECO:0000256" key="7">
    <source>
        <dbReference type="ARBA" id="ARBA00023136"/>
    </source>
</evidence>
<dbReference type="InterPro" id="IPR001185">
    <property type="entry name" value="MS_channel"/>
</dbReference>
<feature type="compositionally biased region" description="Polar residues" evidence="9">
    <location>
        <begin position="39"/>
        <end position="60"/>
    </location>
</feature>
<feature type="compositionally biased region" description="Polar residues" evidence="9">
    <location>
        <begin position="311"/>
        <end position="323"/>
    </location>
</feature>
<reference evidence="10" key="1">
    <citation type="journal article" date="2020" name="Fungal Divers.">
        <title>Resolving the Mortierellaceae phylogeny through synthesis of multi-gene phylogenetics and phylogenomics.</title>
        <authorList>
            <person name="Vandepol N."/>
            <person name="Liber J."/>
            <person name="Desiro A."/>
            <person name="Na H."/>
            <person name="Kennedy M."/>
            <person name="Barry K."/>
            <person name="Grigoriev I.V."/>
            <person name="Miller A.N."/>
            <person name="O'Donnell K."/>
            <person name="Stajich J.E."/>
            <person name="Bonito G."/>
        </authorList>
    </citation>
    <scope>NUCLEOTIDE SEQUENCE</scope>
    <source>
        <strain evidence="10">NVP60</strain>
    </source>
</reference>
<dbReference type="NCBIfam" id="TIGR00220">
    <property type="entry name" value="mscL"/>
    <property type="match status" value="1"/>
</dbReference>
<dbReference type="GO" id="GO:0016020">
    <property type="term" value="C:membrane"/>
    <property type="evidence" value="ECO:0007669"/>
    <property type="project" value="UniProtKB-SubCell"/>
</dbReference>
<dbReference type="EMBL" id="JAAAIN010003665">
    <property type="protein sequence ID" value="KAG0284626.1"/>
    <property type="molecule type" value="Genomic_DNA"/>
</dbReference>
<keyword evidence="4" id="KW-0812">Transmembrane</keyword>
<keyword evidence="5" id="KW-1133">Transmembrane helix</keyword>
<name>A0A9P6QM83_9FUNG</name>
<dbReference type="OrthoDB" id="10010920at2759"/>
<keyword evidence="8" id="KW-0407">Ion channel</keyword>
<feature type="non-terminal residue" evidence="10">
    <location>
        <position position="433"/>
    </location>
</feature>
<organism evidence="10 11">
    <name type="scientific">Linnemannia gamsii</name>
    <dbReference type="NCBI Taxonomy" id="64522"/>
    <lineage>
        <taxon>Eukaryota</taxon>
        <taxon>Fungi</taxon>
        <taxon>Fungi incertae sedis</taxon>
        <taxon>Mucoromycota</taxon>
        <taxon>Mortierellomycotina</taxon>
        <taxon>Mortierellomycetes</taxon>
        <taxon>Mortierellales</taxon>
        <taxon>Mortierellaceae</taxon>
        <taxon>Linnemannia</taxon>
    </lineage>
</organism>
<dbReference type="PANTHER" id="PTHR30266">
    <property type="entry name" value="MECHANOSENSITIVE CHANNEL MSCL"/>
    <property type="match status" value="1"/>
</dbReference>
<dbReference type="Gene3D" id="1.10.1200.120">
    <property type="entry name" value="Large-conductance mechanosensitive channel, MscL, domain 1"/>
    <property type="match status" value="1"/>
</dbReference>
<comment type="subcellular location">
    <subcellularLocation>
        <location evidence="1">Membrane</location>
        <topology evidence="1">Multi-pass membrane protein</topology>
    </subcellularLocation>
</comment>
<evidence type="ECO:0000256" key="1">
    <source>
        <dbReference type="ARBA" id="ARBA00004141"/>
    </source>
</evidence>
<sequence length="433" mass="46596">SGSASNRSSSASPPPPPLQQHQSTASDVTVVTADGIVPNPTTTNEKTPLQYQAYPNNNGTDDYGKENHDHGDDRGHDYDDDEHDHAPGERCSLPPLIQPLVSHENHGMVESVVVKVMDSADVTQKTIFYFWDEWKAFVNRGNVIDLGIGVVLGGAFSDIIDSFVIDIMTPPLSLWATGTNLEHSFIVLKHGRTPGKIYDTYLEAQEDGAVTENTGHFLKACLNFLIIAFFLFWIVKGKYLLCLEKIRPPPKEKECAWCKENIALDAFRCKFCQSFVKDIPGIEDAGVGMFVTIKRPSSKQHPRPSMDPVFDQNNNNYSSNSLDHNALTAGMAAGVIAASKEKGNNNSNSSNINRNVSNNYSSSSSRPHSQSHSVANGNTGKQSGGHTSPSSPAPAPVPAPAPPPHAARSASTVGPADGKKIAAGLTKVDGAQK</sequence>
<comment type="caution">
    <text evidence="10">The sequence shown here is derived from an EMBL/GenBank/DDBJ whole genome shotgun (WGS) entry which is preliminary data.</text>
</comment>
<evidence type="ECO:0000256" key="5">
    <source>
        <dbReference type="ARBA" id="ARBA00022989"/>
    </source>
</evidence>
<dbReference type="AlphaFoldDB" id="A0A9P6QM83"/>
<protein>
    <recommendedName>
        <fullName evidence="12">Gated mechanosensitive channel</fullName>
    </recommendedName>
</protein>
<dbReference type="Pfam" id="PF01741">
    <property type="entry name" value="MscL"/>
    <property type="match status" value="1"/>
</dbReference>
<feature type="region of interest" description="Disordered" evidence="9">
    <location>
        <begin position="1"/>
        <end position="90"/>
    </location>
</feature>
<feature type="compositionally biased region" description="Polar residues" evidence="9">
    <location>
        <begin position="374"/>
        <end position="387"/>
    </location>
</feature>
<keyword evidence="3" id="KW-1003">Cell membrane</keyword>
<proteinExistence type="predicted"/>
<dbReference type="InterPro" id="IPR037673">
    <property type="entry name" value="MSC/AndL"/>
</dbReference>
<feature type="compositionally biased region" description="Basic and acidic residues" evidence="9">
    <location>
        <begin position="62"/>
        <end position="88"/>
    </location>
</feature>
<evidence type="ECO:0000256" key="3">
    <source>
        <dbReference type="ARBA" id="ARBA00022475"/>
    </source>
</evidence>
<feature type="compositionally biased region" description="Low complexity" evidence="9">
    <location>
        <begin position="344"/>
        <end position="373"/>
    </location>
</feature>
<dbReference type="Proteomes" id="UP000823405">
    <property type="component" value="Unassembled WGS sequence"/>
</dbReference>
<evidence type="ECO:0000256" key="4">
    <source>
        <dbReference type="ARBA" id="ARBA00022692"/>
    </source>
</evidence>
<keyword evidence="6" id="KW-0406">Ion transport</keyword>
<feature type="region of interest" description="Disordered" evidence="9">
    <location>
        <begin position="295"/>
        <end position="323"/>
    </location>
</feature>
<evidence type="ECO:0000256" key="2">
    <source>
        <dbReference type="ARBA" id="ARBA00022448"/>
    </source>
</evidence>
<dbReference type="InterPro" id="IPR036019">
    <property type="entry name" value="MscL_channel"/>
</dbReference>
<evidence type="ECO:0008006" key="12">
    <source>
        <dbReference type="Google" id="ProtNLM"/>
    </source>
</evidence>
<accession>A0A9P6QM83</accession>
<feature type="region of interest" description="Disordered" evidence="9">
    <location>
        <begin position="341"/>
        <end position="433"/>
    </location>
</feature>
<dbReference type="GO" id="GO:0008381">
    <property type="term" value="F:mechanosensitive monoatomic ion channel activity"/>
    <property type="evidence" value="ECO:0007669"/>
    <property type="project" value="InterPro"/>
</dbReference>
<keyword evidence="11" id="KW-1185">Reference proteome</keyword>
<feature type="compositionally biased region" description="Low complexity" evidence="9">
    <location>
        <begin position="1"/>
        <end position="11"/>
    </location>
</feature>
<evidence type="ECO:0000313" key="11">
    <source>
        <dbReference type="Proteomes" id="UP000823405"/>
    </source>
</evidence>